<dbReference type="AlphaFoldDB" id="A0A1H0PSM2"/>
<reference evidence="3" key="1">
    <citation type="submission" date="2016-10" db="EMBL/GenBank/DDBJ databases">
        <authorList>
            <person name="Varghese N."/>
            <person name="Submissions S."/>
        </authorList>
    </citation>
    <scope>NUCLEOTIDE SEQUENCE [LARGE SCALE GENOMIC DNA]</scope>
    <source>
        <strain evidence="3">DSM 22329</strain>
    </source>
</reference>
<dbReference type="InterPro" id="IPR036689">
    <property type="entry name" value="ESAT-6-like_sf"/>
</dbReference>
<name>A0A1H0PSM2_9MICO</name>
<feature type="region of interest" description="Disordered" evidence="1">
    <location>
        <begin position="87"/>
        <end position="110"/>
    </location>
</feature>
<accession>A0A1H0PSM2</accession>
<evidence type="ECO:0000313" key="3">
    <source>
        <dbReference type="Proteomes" id="UP000199077"/>
    </source>
</evidence>
<proteinExistence type="predicted"/>
<gene>
    <name evidence="2" type="ORF">SAMN04489867_1358</name>
</gene>
<dbReference type="Gene3D" id="1.10.287.1060">
    <property type="entry name" value="ESAT-6-like"/>
    <property type="match status" value="1"/>
</dbReference>
<keyword evidence="3" id="KW-1185">Reference proteome</keyword>
<protein>
    <submittedName>
        <fullName evidence="2">Uncharacterized protein</fullName>
    </submittedName>
</protein>
<sequence>MEDKLGMREDRVRDIAGRLRTQARRLDEAATDVQQAVTTLRPVWTGPDAAAFSRRSGAMVHDVESAAAGVRELTAELYAELQAQVETSAVSDGHGDDPATPLDQTSERDGVDIPLDPDAPLRPMDVLWRLFGAGSPWTPQGLAIDAGGGLLITTMYNAHDTRDGLLVIQDSATGEVLSTVRLEGLDHYGGVAVHGDHVWVSGAGHVQLYSLSEIRAAESGDIAQVHGSFPVDGYSTVTYHDGQLWTAQFNGKDTDSIYTYDVGADGSVSATPSSVVTGEQEMQGIAVNDDYVYVSRSEGRDAEHSLLTRIDRVTGERETIEVPSNMAEGIALHGNQLVQTYESGATQYAEHGGSEPRGSTTVRDLG</sequence>
<dbReference type="RefSeq" id="WP_091783200.1">
    <property type="nucleotide sequence ID" value="NZ_LT629711.1"/>
</dbReference>
<evidence type="ECO:0000256" key="1">
    <source>
        <dbReference type="SAM" id="MobiDB-lite"/>
    </source>
</evidence>
<dbReference type="Gene3D" id="2.130.10.10">
    <property type="entry name" value="YVTN repeat-like/Quinoprotein amine dehydrogenase"/>
    <property type="match status" value="1"/>
</dbReference>
<dbReference type="SUPFAM" id="SSF75011">
    <property type="entry name" value="3-carboxy-cis,cis-mucoante lactonizing enzyme"/>
    <property type="match status" value="1"/>
</dbReference>
<dbReference type="Proteomes" id="UP000199077">
    <property type="component" value="Chromosome I"/>
</dbReference>
<dbReference type="InterPro" id="IPR015943">
    <property type="entry name" value="WD40/YVTN_repeat-like_dom_sf"/>
</dbReference>
<organism evidence="2 3">
    <name type="scientific">Pedococcus dokdonensis</name>
    <dbReference type="NCBI Taxonomy" id="443156"/>
    <lineage>
        <taxon>Bacteria</taxon>
        <taxon>Bacillati</taxon>
        <taxon>Actinomycetota</taxon>
        <taxon>Actinomycetes</taxon>
        <taxon>Micrococcales</taxon>
        <taxon>Intrasporangiaceae</taxon>
        <taxon>Pedococcus</taxon>
    </lineage>
</organism>
<dbReference type="SUPFAM" id="SSF140453">
    <property type="entry name" value="EsxAB dimer-like"/>
    <property type="match status" value="1"/>
</dbReference>
<evidence type="ECO:0000313" key="2">
    <source>
        <dbReference type="EMBL" id="SDP07800.1"/>
    </source>
</evidence>
<dbReference type="STRING" id="443156.SAMN04489867_1358"/>
<dbReference type="EMBL" id="LT629711">
    <property type="protein sequence ID" value="SDP07800.1"/>
    <property type="molecule type" value="Genomic_DNA"/>
</dbReference>